<organism evidence="2 3">
    <name type="scientific">Lysobacter enzymogenes</name>
    <dbReference type="NCBI Taxonomy" id="69"/>
    <lineage>
        <taxon>Bacteria</taxon>
        <taxon>Pseudomonadati</taxon>
        <taxon>Pseudomonadota</taxon>
        <taxon>Gammaproteobacteria</taxon>
        <taxon>Lysobacterales</taxon>
        <taxon>Lysobacteraceae</taxon>
        <taxon>Lysobacter</taxon>
    </lineage>
</organism>
<proteinExistence type="predicted"/>
<gene>
    <name evidence="2" type="ORF">GLE_1231</name>
</gene>
<evidence type="ECO:0000313" key="2">
    <source>
        <dbReference type="EMBL" id="ALN56588.1"/>
    </source>
</evidence>
<accession>A0A0S2DDG6</accession>
<protein>
    <submittedName>
        <fullName evidence="2">Uncharacterized protein</fullName>
    </submittedName>
</protein>
<evidence type="ECO:0000313" key="3">
    <source>
        <dbReference type="Proteomes" id="UP000061569"/>
    </source>
</evidence>
<name>A0A0S2DDG6_LYSEN</name>
<reference evidence="2 3" key="1">
    <citation type="submission" date="2015-11" db="EMBL/GenBank/DDBJ databases">
        <title>Genome sequences of Lysobacter enzymogenes strain C3 and Lysobacter antibioticus ATCC 29479.</title>
        <authorList>
            <person name="Kobayashi D.Y."/>
        </authorList>
    </citation>
    <scope>NUCLEOTIDE SEQUENCE [LARGE SCALE GENOMIC DNA]</scope>
    <source>
        <strain evidence="2 3">C3</strain>
    </source>
</reference>
<dbReference type="EMBL" id="CP013140">
    <property type="protein sequence ID" value="ALN56588.1"/>
    <property type="molecule type" value="Genomic_DNA"/>
</dbReference>
<dbReference type="Proteomes" id="UP000061569">
    <property type="component" value="Chromosome"/>
</dbReference>
<dbReference type="KEGG" id="lez:GLE_1231"/>
<evidence type="ECO:0000256" key="1">
    <source>
        <dbReference type="SAM" id="MobiDB-lite"/>
    </source>
</evidence>
<feature type="compositionally biased region" description="Gly residues" evidence="1">
    <location>
        <begin position="1"/>
        <end position="12"/>
    </location>
</feature>
<feature type="region of interest" description="Disordered" evidence="1">
    <location>
        <begin position="1"/>
        <end position="42"/>
    </location>
</feature>
<dbReference type="AlphaFoldDB" id="A0A0S2DDG6"/>
<sequence>MLGAGRGAGHGGVGRREGGCDDPTAVARRGGNDGPAFAHAVT</sequence>
<dbReference type="STRING" id="69.GLE_1231"/>